<feature type="coiled-coil region" evidence="1">
    <location>
        <begin position="144"/>
        <end position="171"/>
    </location>
</feature>
<organism evidence="3 4">
    <name type="scientific">Micromonospora krabiensis</name>
    <dbReference type="NCBI Taxonomy" id="307121"/>
    <lineage>
        <taxon>Bacteria</taxon>
        <taxon>Bacillati</taxon>
        <taxon>Actinomycetota</taxon>
        <taxon>Actinomycetes</taxon>
        <taxon>Micromonosporales</taxon>
        <taxon>Micromonosporaceae</taxon>
        <taxon>Micromonospora</taxon>
    </lineage>
</organism>
<evidence type="ECO:0000313" key="4">
    <source>
        <dbReference type="Proteomes" id="UP000199393"/>
    </source>
</evidence>
<feature type="region of interest" description="Disordered" evidence="2">
    <location>
        <begin position="1"/>
        <end position="24"/>
    </location>
</feature>
<gene>
    <name evidence="3" type="ORF">GA0070620_4611</name>
</gene>
<protein>
    <submittedName>
        <fullName evidence="3">Uncharacterized protein</fullName>
    </submittedName>
</protein>
<evidence type="ECO:0000313" key="3">
    <source>
        <dbReference type="EMBL" id="SBV29049.1"/>
    </source>
</evidence>
<keyword evidence="4" id="KW-1185">Reference proteome</keyword>
<dbReference type="EMBL" id="LT598496">
    <property type="protein sequence ID" value="SBV29049.1"/>
    <property type="molecule type" value="Genomic_DNA"/>
</dbReference>
<proteinExistence type="predicted"/>
<evidence type="ECO:0000256" key="2">
    <source>
        <dbReference type="SAM" id="MobiDB-lite"/>
    </source>
</evidence>
<accession>A0A1C3N8Z8</accession>
<evidence type="ECO:0000256" key="1">
    <source>
        <dbReference type="SAM" id="Coils"/>
    </source>
</evidence>
<reference evidence="4" key="1">
    <citation type="submission" date="2016-06" db="EMBL/GenBank/DDBJ databases">
        <authorList>
            <person name="Varghese N."/>
        </authorList>
    </citation>
    <scope>NUCLEOTIDE SEQUENCE [LARGE SCALE GENOMIC DNA]</scope>
    <source>
        <strain evidence="4">DSM 45344</strain>
    </source>
</reference>
<sequence length="594" mass="62037">MRPGDAEWSVLQLDSDPVPGDPESFGEITRAYQELSRTTREAHDLLASGGRIDVGQGRAMEAFRDLVGRLPGRLDRMAGSYSAAAEAYVRYLPSLEEAQAMSLRALEQARQAVGDEGAARAAVSAAQAALSVLGGDPQAGQVARDTAADEVAAAQSRADDARQALDQAKALVGQATALRDQAARVAARALRELAGDAPQRSLWEKIVEAFEAFVEFLRSTVIEWLTTVLDVIAAIASFIFPPLGAAIGMLSGAIDLAAAALSGDPAAIGLAAGGLALGLVPGGRLAGRVIKFATKGTIKGGVKAGTRQLTNVKSPGTIPGASGPAGVGPGFQSLGPGKVIKGALEPAGAKLKALRNTATIRYAKIRERFDKSTIIGWDDKNNLVVSSARNVRSEEMFDSSGKQIGVLFRSKDTDHNFLKFASSDVNMARSNGEALPQAAMFRSVPDGHAMKFQFDAATERVEVAPWNGSKADPNFVVAHGTPRGAFVSLSNGKVIQVPGGQFAKVLNANENFRSLTQTNPDGPITLLSCNFGKTSGTGGQAFADALRGFGDNRQIFAATDAVFVGVHPHPAAPGRTIGQIGVENMGTFVELKPS</sequence>
<keyword evidence="1" id="KW-0175">Coiled coil</keyword>
<dbReference type="STRING" id="307121.GA0070620_4611"/>
<dbReference type="AlphaFoldDB" id="A0A1C3N8Z8"/>
<dbReference type="Proteomes" id="UP000199393">
    <property type="component" value="Chromosome I"/>
</dbReference>
<name>A0A1C3N8Z8_9ACTN</name>